<evidence type="ECO:0000313" key="3">
    <source>
        <dbReference type="Proteomes" id="UP000051124"/>
    </source>
</evidence>
<protein>
    <recommendedName>
        <fullName evidence="1">Electron transfer flavoprotein alpha/beta-subunit N-terminal domain-containing protein</fullName>
    </recommendedName>
</protein>
<sequence>MEIVVCVKRVPQTEEAEVIVDSSGADIVKDRLTYDMNESDVYALEEAVLLKEKFGGTVTLVSIGPQETDDVLRMGLAKGGDVALRLWDPCFVHSDGYVTASILARAMKEISFDLVLTGCIATDDGRSQVGGMLAGLLGIPHASYVTRVEIEERTVTAHSELEAGLIQVNRMPMPALLTIQTGINEPRYASLISIKRATSKEIRVLTMDDLGLEEATVGGMGSTTRIMKLAPPEVGKRAEILKGTPEQVSDTLTEILKKKGMI</sequence>
<comment type="caution">
    <text evidence="2">The sequence shown here is derived from an EMBL/GenBank/DDBJ whole genome shotgun (WGS) entry which is preliminary data.</text>
</comment>
<dbReference type="PANTHER" id="PTHR21294">
    <property type="entry name" value="ELECTRON TRANSFER FLAVOPROTEIN BETA-SUBUNIT"/>
    <property type="match status" value="1"/>
</dbReference>
<dbReference type="Pfam" id="PF01012">
    <property type="entry name" value="ETF"/>
    <property type="match status" value="1"/>
</dbReference>
<dbReference type="SMART" id="SM00893">
    <property type="entry name" value="ETF"/>
    <property type="match status" value="1"/>
</dbReference>
<feature type="domain" description="Electron transfer flavoprotein alpha/beta-subunit N-terminal" evidence="1">
    <location>
        <begin position="24"/>
        <end position="214"/>
    </location>
</feature>
<dbReference type="PIRSF" id="PIRSF000090">
    <property type="entry name" value="Beta-ETF"/>
    <property type="match status" value="1"/>
</dbReference>
<dbReference type="CDD" id="cd01714">
    <property type="entry name" value="ETF_beta"/>
    <property type="match status" value="1"/>
</dbReference>
<dbReference type="InterPro" id="IPR014729">
    <property type="entry name" value="Rossmann-like_a/b/a_fold"/>
</dbReference>
<dbReference type="SUPFAM" id="SSF52402">
    <property type="entry name" value="Adenine nucleotide alpha hydrolases-like"/>
    <property type="match status" value="1"/>
</dbReference>
<accession>A0A0S7WKX4</accession>
<gene>
    <name evidence="2" type="ORF">AMJ40_01855</name>
</gene>
<name>A0A0S7WKX4_UNCT6</name>
<dbReference type="PATRIC" id="fig|1703771.3.peg.190"/>
<dbReference type="Proteomes" id="UP000051124">
    <property type="component" value="Unassembled WGS sequence"/>
</dbReference>
<organism evidence="2 3">
    <name type="scientific">candidate division TA06 bacterium DG_26</name>
    <dbReference type="NCBI Taxonomy" id="1703771"/>
    <lineage>
        <taxon>Bacteria</taxon>
        <taxon>Bacteria division TA06</taxon>
    </lineage>
</organism>
<reference evidence="2 3" key="1">
    <citation type="journal article" date="2015" name="Microbiome">
        <title>Genomic resolution of linkages in carbon, nitrogen, and sulfur cycling among widespread estuary sediment bacteria.</title>
        <authorList>
            <person name="Baker B.J."/>
            <person name="Lazar C.S."/>
            <person name="Teske A.P."/>
            <person name="Dick G.J."/>
        </authorList>
    </citation>
    <scope>NUCLEOTIDE SEQUENCE [LARGE SCALE GENOMIC DNA]</scope>
    <source>
        <strain evidence="2">DG_26</strain>
    </source>
</reference>
<proteinExistence type="predicted"/>
<dbReference type="InterPro" id="IPR014730">
    <property type="entry name" value="ETF_a/b_N"/>
</dbReference>
<dbReference type="EMBL" id="LIZT01000012">
    <property type="protein sequence ID" value="KPJ50808.1"/>
    <property type="molecule type" value="Genomic_DNA"/>
</dbReference>
<dbReference type="AlphaFoldDB" id="A0A0S7WKX4"/>
<evidence type="ECO:0000259" key="1">
    <source>
        <dbReference type="SMART" id="SM00893"/>
    </source>
</evidence>
<evidence type="ECO:0000313" key="2">
    <source>
        <dbReference type="EMBL" id="KPJ50808.1"/>
    </source>
</evidence>
<dbReference type="InterPro" id="IPR033948">
    <property type="entry name" value="ETF_beta_N"/>
</dbReference>
<dbReference type="InterPro" id="IPR012255">
    <property type="entry name" value="ETF_b"/>
</dbReference>
<dbReference type="Gene3D" id="3.40.50.620">
    <property type="entry name" value="HUPs"/>
    <property type="match status" value="1"/>
</dbReference>
<dbReference type="GO" id="GO:0009055">
    <property type="term" value="F:electron transfer activity"/>
    <property type="evidence" value="ECO:0007669"/>
    <property type="project" value="InterPro"/>
</dbReference>